<dbReference type="RefSeq" id="XP_014179801.1">
    <property type="nucleotide sequence ID" value="XM_014324326.1"/>
</dbReference>
<name>J6EYA3_TRIAS</name>
<feature type="region of interest" description="Disordered" evidence="1">
    <location>
        <begin position="75"/>
        <end position="95"/>
    </location>
</feature>
<dbReference type="VEuPathDB" id="FungiDB:A1Q1_01253"/>
<protein>
    <submittedName>
        <fullName evidence="2">Uncharacterized protein</fullName>
    </submittedName>
</protein>
<feature type="region of interest" description="Disordered" evidence="1">
    <location>
        <begin position="37"/>
        <end position="57"/>
    </location>
</feature>
<dbReference type="OrthoDB" id="2573545at2759"/>
<proteinExistence type="predicted"/>
<dbReference type="GeneID" id="25984767"/>
<feature type="compositionally biased region" description="Basic and acidic residues" evidence="1">
    <location>
        <begin position="417"/>
        <end position="428"/>
    </location>
</feature>
<accession>J6EYA3</accession>
<dbReference type="HOGENOM" id="CLU_538627_0_0_1"/>
<evidence type="ECO:0000256" key="1">
    <source>
        <dbReference type="SAM" id="MobiDB-lite"/>
    </source>
</evidence>
<dbReference type="Proteomes" id="UP000002748">
    <property type="component" value="Unassembled WGS sequence"/>
</dbReference>
<feature type="compositionally biased region" description="Basic and acidic residues" evidence="1">
    <location>
        <begin position="83"/>
        <end position="95"/>
    </location>
</feature>
<gene>
    <name evidence="2" type="ORF">A1Q1_01253</name>
</gene>
<feature type="region of interest" description="Disordered" evidence="1">
    <location>
        <begin position="404"/>
        <end position="436"/>
    </location>
</feature>
<dbReference type="KEGG" id="tasa:A1Q1_01253"/>
<feature type="region of interest" description="Disordered" evidence="1">
    <location>
        <begin position="190"/>
        <end position="209"/>
    </location>
</feature>
<feature type="compositionally biased region" description="Basic and acidic residues" evidence="1">
    <location>
        <begin position="233"/>
        <end position="242"/>
    </location>
</feature>
<dbReference type="EMBL" id="ALBS01000165">
    <property type="protein sequence ID" value="EJT49624.1"/>
    <property type="molecule type" value="Genomic_DNA"/>
</dbReference>
<reference evidence="2 3" key="1">
    <citation type="journal article" date="2012" name="Eukaryot. Cell">
        <title>Draft genome sequence of CBS 2479, the standard type strain of Trichosporon asahii.</title>
        <authorList>
            <person name="Yang R.Y."/>
            <person name="Li H.T."/>
            <person name="Zhu H."/>
            <person name="Zhou G.P."/>
            <person name="Wang M."/>
            <person name="Wang L."/>
        </authorList>
    </citation>
    <scope>NUCLEOTIDE SEQUENCE [LARGE SCALE GENOMIC DNA]</scope>
    <source>
        <strain evidence="3">ATCC 90039 / CBS 2479 / JCM 2466 / KCTC 7840 / NCYC 2677 / UAMH 7654</strain>
    </source>
</reference>
<feature type="compositionally biased region" description="Polar residues" evidence="1">
    <location>
        <begin position="191"/>
        <end position="209"/>
    </location>
</feature>
<evidence type="ECO:0000313" key="3">
    <source>
        <dbReference type="Proteomes" id="UP000002748"/>
    </source>
</evidence>
<organism evidence="2 3">
    <name type="scientific">Trichosporon asahii var. asahii (strain ATCC 90039 / CBS 2479 / JCM 2466 / KCTC 7840 / NBRC 103889/ NCYC 2677 / UAMH 7654)</name>
    <name type="common">Yeast</name>
    <dbReference type="NCBI Taxonomy" id="1186058"/>
    <lineage>
        <taxon>Eukaryota</taxon>
        <taxon>Fungi</taxon>
        <taxon>Dikarya</taxon>
        <taxon>Basidiomycota</taxon>
        <taxon>Agaricomycotina</taxon>
        <taxon>Tremellomycetes</taxon>
        <taxon>Trichosporonales</taxon>
        <taxon>Trichosporonaceae</taxon>
        <taxon>Trichosporon</taxon>
    </lineage>
</organism>
<comment type="caution">
    <text evidence="2">The sequence shown here is derived from an EMBL/GenBank/DDBJ whole genome shotgun (WGS) entry which is preliminary data.</text>
</comment>
<evidence type="ECO:0000313" key="2">
    <source>
        <dbReference type="EMBL" id="EJT49624.1"/>
    </source>
</evidence>
<feature type="region of interest" description="Disordered" evidence="1">
    <location>
        <begin position="232"/>
        <end position="278"/>
    </location>
</feature>
<dbReference type="AlphaFoldDB" id="J6EYA3"/>
<feature type="compositionally biased region" description="Acidic residues" evidence="1">
    <location>
        <begin position="407"/>
        <end position="416"/>
    </location>
</feature>
<sequence length="436" mass="48679">MAAVYMPHSHMDQVHVAPRDHHNQMCSSVAYSVAEAALEPSPTSPSYNQRPALPTMRGSAPLRDVLVDHNMSHNTLASGWHQPQKERRASSFGGDRSRPLWEVVEHARERRERQQTMPELPVRSSTTPPVLRRILSQQNVLADPEFIQELMLTTRSADPSPTESAFLLQDTNNNLPRLSARDFAMNAEKTAATTAHTRTQSDIHQTPSQVLRSQASARFRPRLPSLAQIHAKVSRDQLRSDSLDSQDSEGPSTPTEEAGGFDIYHRQPCTPPSPLRDSRLAPFLRERTHGRLNGRPKSVPTMSSDLMEELDEQIQTPPMFTTPPRLNTTNLSRRLAAAALRRGSDVQLVVTPPKAMKTDTPCSPTESVLSTASSVPLLPIITCTPAAEPDSDEESEGDVIVFNGEVEAIEDEEEEERKEREMRGREMLSRLLRRKP</sequence>